<sequence>MDQILLYYFLDGKNKLHFQKEEDKNQIIKVFFHYQEKNLQHFQNHQNLLQHFQNEYFDKLLLDLNKFVQYVHKFQQHKLFLVLNIDQLQDEQKMICYHSKRKCHHYQNISKFQRKNFQKEQV</sequence>
<name>A0A7S2T4I9_9CHLO</name>
<reference evidence="1" key="1">
    <citation type="submission" date="2021-01" db="EMBL/GenBank/DDBJ databases">
        <authorList>
            <person name="Corre E."/>
            <person name="Pelletier E."/>
            <person name="Niang G."/>
            <person name="Scheremetjew M."/>
            <person name="Finn R."/>
            <person name="Kale V."/>
            <person name="Holt S."/>
            <person name="Cochrane G."/>
            <person name="Meng A."/>
            <person name="Brown T."/>
            <person name="Cohen L."/>
        </authorList>
    </citation>
    <scope>NUCLEOTIDE SEQUENCE</scope>
    <source>
        <strain evidence="1">CCMP1205</strain>
    </source>
</reference>
<gene>
    <name evidence="1" type="ORF">CPRI1469_LOCUS6395</name>
</gene>
<dbReference type="AlphaFoldDB" id="A0A7S2T4I9"/>
<protein>
    <submittedName>
        <fullName evidence="1">Uncharacterized protein</fullName>
    </submittedName>
</protein>
<organism evidence="1">
    <name type="scientific">Chloropicon primus</name>
    <dbReference type="NCBI Taxonomy" id="1764295"/>
    <lineage>
        <taxon>Eukaryota</taxon>
        <taxon>Viridiplantae</taxon>
        <taxon>Chlorophyta</taxon>
        <taxon>Chloropicophyceae</taxon>
        <taxon>Chloropicales</taxon>
        <taxon>Chloropicaceae</taxon>
        <taxon>Chloropicon</taxon>
    </lineage>
</organism>
<accession>A0A7S2T4I9</accession>
<dbReference type="EMBL" id="HBHL01009577">
    <property type="protein sequence ID" value="CAD9717534.1"/>
    <property type="molecule type" value="Transcribed_RNA"/>
</dbReference>
<proteinExistence type="predicted"/>
<evidence type="ECO:0000313" key="1">
    <source>
        <dbReference type="EMBL" id="CAD9717534.1"/>
    </source>
</evidence>